<dbReference type="InterPro" id="IPR014729">
    <property type="entry name" value="Rossmann-like_a/b/a_fold"/>
</dbReference>
<sequence length="335" mass="37159">MRSHHVIARLAHSSLLPCHRKRTVLQRSFSSQVEITTHHHTSQHTSYDTQQATALVDSLLEHTASLIQDTSAQHHHVIAFSGGVDSSLTAALVHRIAPQARAILGLSAAVPAEQRELAVRVAAQIGIPLQMVETNEGSDPMYIQNAGQACFACKTHLYSTLQAVYASVDQEAVQLYNGTNADDTNDPTRVGLIAAQQFRVQSPLLHINKEQVRLAARHCGLLNWNYAASPCLRSRLALGVPATRDHLQRIERAERFVRQQLAMHALFNETCNVRVRLLAQNRVCIEVDEGALLEYAHEQVTQWKLYLEDDLQFAAVQVRAFRSGSVAVISHSAKK</sequence>
<organism evidence="1 2">
    <name type="scientific">Fistulifera solaris</name>
    <name type="common">Oleaginous diatom</name>
    <dbReference type="NCBI Taxonomy" id="1519565"/>
    <lineage>
        <taxon>Eukaryota</taxon>
        <taxon>Sar</taxon>
        <taxon>Stramenopiles</taxon>
        <taxon>Ochrophyta</taxon>
        <taxon>Bacillariophyta</taxon>
        <taxon>Bacillariophyceae</taxon>
        <taxon>Bacillariophycidae</taxon>
        <taxon>Naviculales</taxon>
        <taxon>Naviculaceae</taxon>
        <taxon>Fistulifera</taxon>
    </lineage>
</organism>
<dbReference type="CDD" id="cd01990">
    <property type="entry name" value="LarE-like"/>
    <property type="match status" value="1"/>
</dbReference>
<keyword evidence="2" id="KW-1185">Reference proteome</keyword>
<name>A0A1Z5K6P3_FISSO</name>
<dbReference type="AlphaFoldDB" id="A0A1Z5K6P3"/>
<evidence type="ECO:0000313" key="2">
    <source>
        <dbReference type="Proteomes" id="UP000198406"/>
    </source>
</evidence>
<dbReference type="InterPro" id="IPR005232">
    <property type="entry name" value="LarE"/>
</dbReference>
<dbReference type="Gene3D" id="3.40.50.620">
    <property type="entry name" value="HUPs"/>
    <property type="match status" value="1"/>
</dbReference>
<accession>A0A1Z5K6P3</accession>
<dbReference type="InterPro" id="IPR052188">
    <property type="entry name" value="Ni-pincer_cofactor_biosynth"/>
</dbReference>
<comment type="caution">
    <text evidence="1">The sequence shown here is derived from an EMBL/GenBank/DDBJ whole genome shotgun (WGS) entry which is preliminary data.</text>
</comment>
<dbReference type="PANTHER" id="PTHR43169">
    <property type="entry name" value="EXSB FAMILY PROTEIN"/>
    <property type="match status" value="1"/>
</dbReference>
<dbReference type="GO" id="GO:0016783">
    <property type="term" value="F:sulfurtransferase activity"/>
    <property type="evidence" value="ECO:0007669"/>
    <property type="project" value="InterPro"/>
</dbReference>
<protein>
    <recommendedName>
        <fullName evidence="3">NAD/GMP synthase domain-containing protein</fullName>
    </recommendedName>
</protein>
<proteinExistence type="predicted"/>
<dbReference type="OrthoDB" id="42985at2759"/>
<dbReference type="InParanoid" id="A0A1Z5K6P3"/>
<evidence type="ECO:0000313" key="1">
    <source>
        <dbReference type="EMBL" id="GAX21953.1"/>
    </source>
</evidence>
<evidence type="ECO:0008006" key="3">
    <source>
        <dbReference type="Google" id="ProtNLM"/>
    </source>
</evidence>
<dbReference type="PANTHER" id="PTHR43169:SF2">
    <property type="entry name" value="NAD_GMP SYNTHASE DOMAIN-CONTAINING PROTEIN"/>
    <property type="match status" value="1"/>
</dbReference>
<dbReference type="SUPFAM" id="SSF52402">
    <property type="entry name" value="Adenine nucleotide alpha hydrolases-like"/>
    <property type="match status" value="1"/>
</dbReference>
<gene>
    <name evidence="1" type="ORF">FisN_16Hh056</name>
</gene>
<dbReference type="EMBL" id="BDSP01000175">
    <property type="protein sequence ID" value="GAX21953.1"/>
    <property type="molecule type" value="Genomic_DNA"/>
</dbReference>
<dbReference type="Proteomes" id="UP000198406">
    <property type="component" value="Unassembled WGS sequence"/>
</dbReference>
<reference evidence="1 2" key="1">
    <citation type="journal article" date="2015" name="Plant Cell">
        <title>Oil accumulation by the oleaginous diatom Fistulifera solaris as revealed by the genome and transcriptome.</title>
        <authorList>
            <person name="Tanaka T."/>
            <person name="Maeda Y."/>
            <person name="Veluchamy A."/>
            <person name="Tanaka M."/>
            <person name="Abida H."/>
            <person name="Marechal E."/>
            <person name="Bowler C."/>
            <person name="Muto M."/>
            <person name="Sunaga Y."/>
            <person name="Tanaka M."/>
            <person name="Yoshino T."/>
            <person name="Taniguchi T."/>
            <person name="Fukuda Y."/>
            <person name="Nemoto M."/>
            <person name="Matsumoto M."/>
            <person name="Wong P.S."/>
            <person name="Aburatani S."/>
            <person name="Fujibuchi W."/>
        </authorList>
    </citation>
    <scope>NUCLEOTIDE SEQUENCE [LARGE SCALE GENOMIC DNA]</scope>
    <source>
        <strain evidence="1 2">JPCC DA0580</strain>
    </source>
</reference>